<keyword evidence="2" id="KW-1185">Reference proteome</keyword>
<dbReference type="AlphaFoldDB" id="A0A110AZN3"/>
<sequence length="41" mass="4815">MGLLSFFLKLFKFKPGWNGTPEIFLAMVMEMQSRNNKEFSV</sequence>
<dbReference type="EMBL" id="AP017313">
    <property type="protein sequence ID" value="BAU51878.1"/>
    <property type="molecule type" value="Genomic_DNA"/>
</dbReference>
<evidence type="ECO:0000313" key="2">
    <source>
        <dbReference type="Proteomes" id="UP000218263"/>
    </source>
</evidence>
<reference evidence="1 2" key="1">
    <citation type="submission" date="2015-12" db="EMBL/GenBank/DDBJ databases">
        <title>Genome sequence of Mucilaginibacter gotjawali.</title>
        <authorList>
            <person name="Lee J.S."/>
            <person name="Lee K.C."/>
            <person name="Kim K.K."/>
            <person name="Lee B.W."/>
        </authorList>
    </citation>
    <scope>NUCLEOTIDE SEQUENCE [LARGE SCALE GENOMIC DNA]</scope>
    <source>
        <strain evidence="1 2">SA3-7</strain>
    </source>
</reference>
<accession>A0A110AZN3</accession>
<name>A0A110AZN3_9SPHI</name>
<dbReference type="RefSeq" id="WP_260146653.1">
    <property type="nucleotide sequence ID" value="NZ_AP017313.1"/>
</dbReference>
<evidence type="ECO:0000313" key="1">
    <source>
        <dbReference type="EMBL" id="BAU51878.1"/>
    </source>
</evidence>
<proteinExistence type="predicted"/>
<dbReference type="Proteomes" id="UP000218263">
    <property type="component" value="Chromosome"/>
</dbReference>
<gene>
    <name evidence="1" type="ORF">MgSA37_00027</name>
</gene>
<organism evidence="1 2">
    <name type="scientific">Mucilaginibacter gotjawali</name>
    <dbReference type="NCBI Taxonomy" id="1550579"/>
    <lineage>
        <taxon>Bacteria</taxon>
        <taxon>Pseudomonadati</taxon>
        <taxon>Bacteroidota</taxon>
        <taxon>Sphingobacteriia</taxon>
        <taxon>Sphingobacteriales</taxon>
        <taxon>Sphingobacteriaceae</taxon>
        <taxon>Mucilaginibacter</taxon>
    </lineage>
</organism>
<protein>
    <submittedName>
        <fullName evidence="1">Uncharacterized protein</fullName>
    </submittedName>
</protein>
<dbReference type="KEGG" id="mgot:MgSA37_00027"/>